<protein>
    <submittedName>
        <fullName evidence="7">Response regulator</fullName>
    </submittedName>
</protein>
<evidence type="ECO:0000256" key="4">
    <source>
        <dbReference type="PROSITE-ProRule" id="PRU00169"/>
    </source>
</evidence>
<evidence type="ECO:0000256" key="3">
    <source>
        <dbReference type="ARBA" id="ARBA00023163"/>
    </source>
</evidence>
<accession>A0A3Q8X4J3</accession>
<dbReference type="Gene3D" id="3.40.50.2300">
    <property type="match status" value="1"/>
</dbReference>
<keyword evidence="3" id="KW-0804">Transcription</keyword>
<sequence length="459" mass="52679">MRTLLVDDEHFVRKGLLLTVPWKQYGFEIIGEAENGLKALDLLQHTAIDVLFTDLTMPKMNGFELMKKVKEDYPGIQIVVLTCHQEFDYAIEALQIGAIDYLVKTQIEEGKVEAALERISKRIQADAKQRAEVQSNADATAGWDLAIVPRTSGVDLSMMGFETATQTKPFHDDSWIVSHHGYDNWQALHVFWERNGLYASWMPVVIPMAKEQGYPGKREWHDFLEYDVFYAYRSDHPLPFIYKKAEDAGKHAVVQSDVERLRSTFHTLKWLFDDHSYMEWIGMVEAKAPAAGEVRRMVADSLEALQNVQGISDELRVLINSLNSITWHGLCALLAHLRKQLMNSEYPPETCLSIYRALLLIHTEVAEDLNQENVAQRVALSRSYFSQCFRPLVGMSFHELLTHMRIKKAAALLAGSSLYIYEIAEQTGFNDEKYFSRVFKQHKGMLPKDYRESARLLQQ</sequence>
<reference evidence="8" key="1">
    <citation type="submission" date="2018-12" db="EMBL/GenBank/DDBJ databases">
        <title>Genome sequence of Peanibacillus sp.</title>
        <authorList>
            <person name="Subramani G."/>
            <person name="Srinivasan S."/>
            <person name="Kim M.K."/>
        </authorList>
    </citation>
    <scope>NUCLEOTIDE SEQUENCE [LARGE SCALE GENOMIC DNA]</scope>
    <source>
        <strain evidence="8">18JY67-1</strain>
    </source>
</reference>
<dbReference type="SUPFAM" id="SSF46689">
    <property type="entry name" value="Homeodomain-like"/>
    <property type="match status" value="2"/>
</dbReference>
<dbReference type="InterPro" id="IPR020449">
    <property type="entry name" value="Tscrpt_reg_AraC-type_HTH"/>
</dbReference>
<keyword evidence="4" id="KW-0597">Phosphoprotein</keyword>
<dbReference type="InterPro" id="IPR018060">
    <property type="entry name" value="HTH_AraC"/>
</dbReference>
<organism evidence="7 8">
    <name type="scientific">Paenibacillus albus</name>
    <dbReference type="NCBI Taxonomy" id="2495582"/>
    <lineage>
        <taxon>Bacteria</taxon>
        <taxon>Bacillati</taxon>
        <taxon>Bacillota</taxon>
        <taxon>Bacilli</taxon>
        <taxon>Bacillales</taxon>
        <taxon>Paenibacillaceae</taxon>
        <taxon>Paenibacillus</taxon>
    </lineage>
</organism>
<keyword evidence="2" id="KW-0238">DNA-binding</keyword>
<dbReference type="GO" id="GO:0043565">
    <property type="term" value="F:sequence-specific DNA binding"/>
    <property type="evidence" value="ECO:0007669"/>
    <property type="project" value="InterPro"/>
</dbReference>
<dbReference type="SMART" id="SM00342">
    <property type="entry name" value="HTH_ARAC"/>
    <property type="match status" value="1"/>
</dbReference>
<dbReference type="InterPro" id="IPR018062">
    <property type="entry name" value="HTH_AraC-typ_CS"/>
</dbReference>
<feature type="modified residue" description="4-aspartylphosphate" evidence="4">
    <location>
        <position position="54"/>
    </location>
</feature>
<dbReference type="InterPro" id="IPR001789">
    <property type="entry name" value="Sig_transdc_resp-reg_receiver"/>
</dbReference>
<dbReference type="AlphaFoldDB" id="A0A3Q8X4J3"/>
<dbReference type="KEGG" id="palb:EJC50_12190"/>
<dbReference type="InterPro" id="IPR011006">
    <property type="entry name" value="CheY-like_superfamily"/>
</dbReference>
<dbReference type="PROSITE" id="PS01124">
    <property type="entry name" value="HTH_ARAC_FAMILY_2"/>
    <property type="match status" value="1"/>
</dbReference>
<evidence type="ECO:0000313" key="8">
    <source>
        <dbReference type="Proteomes" id="UP000272528"/>
    </source>
</evidence>
<dbReference type="Pfam" id="PF00072">
    <property type="entry name" value="Response_reg"/>
    <property type="match status" value="1"/>
</dbReference>
<keyword evidence="1" id="KW-0805">Transcription regulation</keyword>
<evidence type="ECO:0000259" key="6">
    <source>
        <dbReference type="PROSITE" id="PS50110"/>
    </source>
</evidence>
<evidence type="ECO:0000313" key="7">
    <source>
        <dbReference type="EMBL" id="AZN40320.1"/>
    </source>
</evidence>
<dbReference type="Proteomes" id="UP000272528">
    <property type="component" value="Chromosome"/>
</dbReference>
<dbReference type="RefSeq" id="WP_126015551.1">
    <property type="nucleotide sequence ID" value="NZ_CP034437.1"/>
</dbReference>
<dbReference type="GO" id="GO:0000160">
    <property type="term" value="P:phosphorelay signal transduction system"/>
    <property type="evidence" value="ECO:0007669"/>
    <property type="project" value="InterPro"/>
</dbReference>
<dbReference type="OrthoDB" id="1769137at2"/>
<dbReference type="SUPFAM" id="SSF52172">
    <property type="entry name" value="CheY-like"/>
    <property type="match status" value="1"/>
</dbReference>
<dbReference type="CDD" id="cd17536">
    <property type="entry name" value="REC_YesN-like"/>
    <property type="match status" value="1"/>
</dbReference>
<feature type="domain" description="HTH araC/xylS-type" evidence="5">
    <location>
        <begin position="355"/>
        <end position="453"/>
    </location>
</feature>
<evidence type="ECO:0000256" key="1">
    <source>
        <dbReference type="ARBA" id="ARBA00023015"/>
    </source>
</evidence>
<dbReference type="Gene3D" id="1.10.10.60">
    <property type="entry name" value="Homeodomain-like"/>
    <property type="match status" value="2"/>
</dbReference>
<dbReference type="PROSITE" id="PS00041">
    <property type="entry name" value="HTH_ARAC_FAMILY_1"/>
    <property type="match status" value="1"/>
</dbReference>
<dbReference type="PROSITE" id="PS50110">
    <property type="entry name" value="RESPONSE_REGULATORY"/>
    <property type="match status" value="1"/>
</dbReference>
<gene>
    <name evidence="7" type="ORF">EJC50_12190</name>
</gene>
<dbReference type="PRINTS" id="PR00032">
    <property type="entry name" value="HTHARAC"/>
</dbReference>
<dbReference type="PANTHER" id="PTHR43280">
    <property type="entry name" value="ARAC-FAMILY TRANSCRIPTIONAL REGULATOR"/>
    <property type="match status" value="1"/>
</dbReference>
<evidence type="ECO:0000256" key="2">
    <source>
        <dbReference type="ARBA" id="ARBA00023125"/>
    </source>
</evidence>
<dbReference type="GO" id="GO:0003700">
    <property type="term" value="F:DNA-binding transcription factor activity"/>
    <property type="evidence" value="ECO:0007669"/>
    <property type="project" value="InterPro"/>
</dbReference>
<keyword evidence="8" id="KW-1185">Reference proteome</keyword>
<dbReference type="InterPro" id="IPR009057">
    <property type="entry name" value="Homeodomain-like_sf"/>
</dbReference>
<feature type="domain" description="Response regulatory" evidence="6">
    <location>
        <begin position="2"/>
        <end position="119"/>
    </location>
</feature>
<name>A0A3Q8X4J3_9BACL</name>
<proteinExistence type="predicted"/>
<evidence type="ECO:0000259" key="5">
    <source>
        <dbReference type="PROSITE" id="PS01124"/>
    </source>
</evidence>
<dbReference type="PANTHER" id="PTHR43280:SF2">
    <property type="entry name" value="HTH-TYPE TRANSCRIPTIONAL REGULATOR EXSA"/>
    <property type="match status" value="1"/>
</dbReference>
<dbReference type="SMART" id="SM00448">
    <property type="entry name" value="REC"/>
    <property type="match status" value="1"/>
</dbReference>
<dbReference type="Pfam" id="PF12833">
    <property type="entry name" value="HTH_18"/>
    <property type="match status" value="1"/>
</dbReference>
<dbReference type="EMBL" id="CP034437">
    <property type="protein sequence ID" value="AZN40320.1"/>
    <property type="molecule type" value="Genomic_DNA"/>
</dbReference>